<proteinExistence type="predicted"/>
<evidence type="ECO:0000313" key="2">
    <source>
        <dbReference type="EnsemblMetazoa" id="GPPI042907-PA"/>
    </source>
</evidence>
<dbReference type="STRING" id="67801.A0A1B0BWS1"/>
<reference evidence="3" key="1">
    <citation type="submission" date="2015-01" db="EMBL/GenBank/DDBJ databases">
        <authorList>
            <person name="Aksoy S."/>
            <person name="Warren W."/>
            <person name="Wilson R.K."/>
        </authorList>
    </citation>
    <scope>NUCLEOTIDE SEQUENCE [LARGE SCALE GENOMIC DNA]</scope>
    <source>
        <strain evidence="3">IAEA</strain>
    </source>
</reference>
<dbReference type="VEuPathDB" id="VectorBase:GPPI042907"/>
<feature type="region of interest" description="Disordered" evidence="1">
    <location>
        <begin position="1"/>
        <end position="28"/>
    </location>
</feature>
<dbReference type="EnsemblMetazoa" id="GPPI042907-RA">
    <property type="protein sequence ID" value="GPPI042907-PA"/>
    <property type="gene ID" value="GPPI042907"/>
</dbReference>
<dbReference type="Proteomes" id="UP000092460">
    <property type="component" value="Unassembled WGS sequence"/>
</dbReference>
<protein>
    <submittedName>
        <fullName evidence="2">Uncharacterized protein</fullName>
    </submittedName>
</protein>
<accession>A0A1B0BWS1</accession>
<dbReference type="AlphaFoldDB" id="A0A1B0BWS1"/>
<dbReference type="EMBL" id="JXJN01021951">
    <property type="status" value="NOT_ANNOTATED_CDS"/>
    <property type="molecule type" value="Genomic_DNA"/>
</dbReference>
<feature type="region of interest" description="Disordered" evidence="1">
    <location>
        <begin position="63"/>
        <end position="93"/>
    </location>
</feature>
<reference evidence="2" key="2">
    <citation type="submission" date="2020-05" db="UniProtKB">
        <authorList>
            <consortium name="EnsemblMetazoa"/>
        </authorList>
    </citation>
    <scope>IDENTIFICATION</scope>
    <source>
        <strain evidence="2">IAEA</strain>
    </source>
</reference>
<keyword evidence="3" id="KW-1185">Reference proteome</keyword>
<evidence type="ECO:0000256" key="1">
    <source>
        <dbReference type="SAM" id="MobiDB-lite"/>
    </source>
</evidence>
<evidence type="ECO:0000313" key="3">
    <source>
        <dbReference type="Proteomes" id="UP000092460"/>
    </source>
</evidence>
<sequence length="93" mass="10601">MSSEGILKGAQRNDSKNSPFKRNSILVQHSPELVQRQYKEAEEEEKEVVVGSLTHDVADSKLTENEIPQQWTLPKHNASRGMQSFSKFDDNED</sequence>
<name>A0A1B0BWS1_9MUSC</name>
<organism evidence="2 3">
    <name type="scientific">Glossina palpalis gambiensis</name>
    <dbReference type="NCBI Taxonomy" id="67801"/>
    <lineage>
        <taxon>Eukaryota</taxon>
        <taxon>Metazoa</taxon>
        <taxon>Ecdysozoa</taxon>
        <taxon>Arthropoda</taxon>
        <taxon>Hexapoda</taxon>
        <taxon>Insecta</taxon>
        <taxon>Pterygota</taxon>
        <taxon>Neoptera</taxon>
        <taxon>Endopterygota</taxon>
        <taxon>Diptera</taxon>
        <taxon>Brachycera</taxon>
        <taxon>Muscomorpha</taxon>
        <taxon>Hippoboscoidea</taxon>
        <taxon>Glossinidae</taxon>
        <taxon>Glossina</taxon>
    </lineage>
</organism>
<feature type="compositionally biased region" description="Polar residues" evidence="1">
    <location>
        <begin position="16"/>
        <end position="27"/>
    </location>
</feature>